<feature type="transmembrane region" description="Helical" evidence="2">
    <location>
        <begin position="199"/>
        <end position="223"/>
    </location>
</feature>
<keyword evidence="2" id="KW-0472">Membrane</keyword>
<keyword evidence="2" id="KW-1133">Transmembrane helix</keyword>
<dbReference type="Proteomes" id="UP000294853">
    <property type="component" value="Chromosome"/>
</dbReference>
<dbReference type="AlphaFoldDB" id="A0A4V1BM54"/>
<name>A0A4V1BM54_9ACTN</name>
<accession>A0A4V1BM54</accession>
<proteinExistence type="predicted"/>
<dbReference type="RefSeq" id="WP_135267150.1">
    <property type="nucleotide sequence ID" value="NZ_CP038436.1"/>
</dbReference>
<feature type="transmembrane region" description="Helical" evidence="2">
    <location>
        <begin position="162"/>
        <end position="179"/>
    </location>
</feature>
<sequence>MTIRGLASTLVRTRAWQVCAGAFVLAALIGIGRSSHPIGESRLPGTLDTLDDVAVVLVPITLALVLGTLNDARFEETLHLTGHSPRRARLQVLVLLLGTIVLGLVLVWAVCVATSRADAVPRFMPLEPATMGLGDVARPVLTLLASFGCSMALALHRSTVDALLGAAALVSVHLLLLLGKPLPAIDLVRAAWPTTAAAVVALGGPFAGLAVVSLLATMVVAALTSIGAPGSDPGSSGERSRPAPRPARARRLTTRSGAWRTGALVASGIALGAATLPSLAESVPADRRLSTIVQEQRRESPRDAATSFFRLTNGGDTSSAAKLTVSHDTARTFVGVPVLLGAQQVTLTPAGSRSIRRAQVDGSGGGLDFSVCLIRRPGQWLVEEVTRRGGCAH</sequence>
<gene>
    <name evidence="3" type="ORF">EXE58_06755</name>
</gene>
<organism evidence="3 4">
    <name type="scientific">Nocardioides seonyuensis</name>
    <dbReference type="NCBI Taxonomy" id="2518371"/>
    <lineage>
        <taxon>Bacteria</taxon>
        <taxon>Bacillati</taxon>
        <taxon>Actinomycetota</taxon>
        <taxon>Actinomycetes</taxon>
        <taxon>Propionibacteriales</taxon>
        <taxon>Nocardioidaceae</taxon>
        <taxon>Nocardioides</taxon>
    </lineage>
</organism>
<feature type="transmembrane region" description="Helical" evidence="2">
    <location>
        <begin position="258"/>
        <end position="280"/>
    </location>
</feature>
<evidence type="ECO:0000313" key="4">
    <source>
        <dbReference type="Proteomes" id="UP000294853"/>
    </source>
</evidence>
<reference evidence="3 4" key="1">
    <citation type="submission" date="2019-03" db="EMBL/GenBank/DDBJ databases">
        <title>Three New Species of Nocardioides, Nocardioides euryhalodurans sp. nov., Nocardioides seonyuensis sp. nov. and Nocardioides eburneoflavus sp. nov. Iolated from Soil.</title>
        <authorList>
            <person name="Roh S.G."/>
            <person name="Lee C."/>
            <person name="Kim M.-K."/>
            <person name="Kim S.B."/>
        </authorList>
    </citation>
    <scope>NUCLEOTIDE SEQUENCE [LARGE SCALE GENOMIC DNA]</scope>
    <source>
        <strain evidence="3 4">MMS17-SY207-3</strain>
    </source>
</reference>
<evidence type="ECO:0000256" key="1">
    <source>
        <dbReference type="SAM" id="MobiDB-lite"/>
    </source>
</evidence>
<dbReference type="KEGG" id="nsn:EXE58_06755"/>
<feature type="transmembrane region" description="Helical" evidence="2">
    <location>
        <begin position="53"/>
        <end position="72"/>
    </location>
</feature>
<feature type="region of interest" description="Disordered" evidence="1">
    <location>
        <begin position="229"/>
        <end position="253"/>
    </location>
</feature>
<feature type="transmembrane region" description="Helical" evidence="2">
    <location>
        <begin position="136"/>
        <end position="155"/>
    </location>
</feature>
<keyword evidence="4" id="KW-1185">Reference proteome</keyword>
<evidence type="ECO:0000313" key="3">
    <source>
        <dbReference type="EMBL" id="QBX55182.1"/>
    </source>
</evidence>
<protein>
    <submittedName>
        <fullName evidence="3">Uncharacterized protein</fullName>
    </submittedName>
</protein>
<evidence type="ECO:0000256" key="2">
    <source>
        <dbReference type="SAM" id="Phobius"/>
    </source>
</evidence>
<feature type="transmembrane region" description="Helical" evidence="2">
    <location>
        <begin position="92"/>
        <end position="116"/>
    </location>
</feature>
<dbReference type="EMBL" id="CP038436">
    <property type="protein sequence ID" value="QBX55182.1"/>
    <property type="molecule type" value="Genomic_DNA"/>
</dbReference>
<keyword evidence="2" id="KW-0812">Transmembrane</keyword>